<keyword evidence="1 2" id="KW-0238">DNA-binding</keyword>
<dbReference type="Pfam" id="PF00440">
    <property type="entry name" value="TetR_N"/>
    <property type="match status" value="1"/>
</dbReference>
<dbReference type="Gene3D" id="1.10.10.60">
    <property type="entry name" value="Homeodomain-like"/>
    <property type="match status" value="1"/>
</dbReference>
<protein>
    <submittedName>
        <fullName evidence="4">TetR family transcriptional regulator</fullName>
    </submittedName>
</protein>
<dbReference type="PANTHER" id="PTHR47752:SF1">
    <property type="entry name" value="HTH-TYPE TRANSCRIPTIONAL REPRESSOR FABR"/>
    <property type="match status" value="1"/>
</dbReference>
<dbReference type="Proteomes" id="UP000596079">
    <property type="component" value="Chromosome"/>
</dbReference>
<feature type="DNA-binding region" description="H-T-H motif" evidence="2">
    <location>
        <begin position="33"/>
        <end position="52"/>
    </location>
</feature>
<evidence type="ECO:0000259" key="3">
    <source>
        <dbReference type="PROSITE" id="PS50977"/>
    </source>
</evidence>
<dbReference type="AlphaFoldDB" id="A0A7T8AQL1"/>
<sequence>MSLREERKHQSRQALLDATLALSSRGHAFSSISLREITHEVGLVPAAFYRHFQNMDQLGLELLDQVSIHLKGVLSQLGPADFSLDELSAKIELFFQAVDAHPEAWTFVSAERWGGSIILRQGIEREIHYLTQDLRHTLEQIPATQQSPSPAELTALAQVLVPLALNWAMGWIQLQAQPDPELRQTRINDFKAQSLKQLELLFRGIFSQA</sequence>
<proteinExistence type="predicted"/>
<organism evidence="4 5">
    <name type="scientific">Acinetobacter variabilis</name>
    <dbReference type="NCBI Taxonomy" id="70346"/>
    <lineage>
        <taxon>Bacteria</taxon>
        <taxon>Pseudomonadati</taxon>
        <taxon>Pseudomonadota</taxon>
        <taxon>Gammaproteobacteria</taxon>
        <taxon>Moraxellales</taxon>
        <taxon>Moraxellaceae</taxon>
        <taxon>Acinetobacter</taxon>
    </lineage>
</organism>
<dbReference type="InterPro" id="IPR001647">
    <property type="entry name" value="HTH_TetR"/>
</dbReference>
<evidence type="ECO:0000313" key="5">
    <source>
        <dbReference type="Proteomes" id="UP000596079"/>
    </source>
</evidence>
<gene>
    <name evidence="4" type="ORF">IAQ69_00260</name>
</gene>
<evidence type="ECO:0000313" key="4">
    <source>
        <dbReference type="EMBL" id="QQN88167.1"/>
    </source>
</evidence>
<accession>A0A7T8AQL1</accession>
<dbReference type="GO" id="GO:0003677">
    <property type="term" value="F:DNA binding"/>
    <property type="evidence" value="ECO:0007669"/>
    <property type="project" value="UniProtKB-UniRule"/>
</dbReference>
<dbReference type="PROSITE" id="PS50977">
    <property type="entry name" value="HTH_TETR_2"/>
    <property type="match status" value="1"/>
</dbReference>
<dbReference type="SUPFAM" id="SSF46689">
    <property type="entry name" value="Homeodomain-like"/>
    <property type="match status" value="1"/>
</dbReference>
<reference evidence="4 5" key="1">
    <citation type="submission" date="2020-08" db="EMBL/GenBank/DDBJ databases">
        <title>Emergence of ISAba1-mediated novel tet(X) in Acinetobacter variabilis from a chicken farm.</title>
        <authorList>
            <person name="Peng K."/>
            <person name="Li R."/>
        </authorList>
    </citation>
    <scope>NUCLEOTIDE SEQUENCE [LARGE SCALE GENOMIC DNA]</scope>
    <source>
        <strain evidence="4 5">XM9F202-2</strain>
    </source>
</reference>
<feature type="domain" description="HTH tetR-type" evidence="3">
    <location>
        <begin position="9"/>
        <end position="70"/>
    </location>
</feature>
<dbReference type="InterPro" id="IPR050692">
    <property type="entry name" value="HTH_transcr_repressor_FabR"/>
</dbReference>
<evidence type="ECO:0000256" key="2">
    <source>
        <dbReference type="PROSITE-ProRule" id="PRU00335"/>
    </source>
</evidence>
<dbReference type="InterPro" id="IPR009057">
    <property type="entry name" value="Homeodomain-like_sf"/>
</dbReference>
<dbReference type="RefSeq" id="WP_166137564.1">
    <property type="nucleotide sequence ID" value="NZ_CP060811.1"/>
</dbReference>
<dbReference type="Gene3D" id="1.10.357.10">
    <property type="entry name" value="Tetracycline Repressor, domain 2"/>
    <property type="match status" value="1"/>
</dbReference>
<dbReference type="PANTHER" id="PTHR47752">
    <property type="entry name" value="HTH-TYPE TRANSCRIPTIONAL REPRESSOR FABR"/>
    <property type="match status" value="1"/>
</dbReference>
<evidence type="ECO:0000256" key="1">
    <source>
        <dbReference type="ARBA" id="ARBA00023125"/>
    </source>
</evidence>
<dbReference type="EMBL" id="CP060811">
    <property type="protein sequence ID" value="QQN88167.1"/>
    <property type="molecule type" value="Genomic_DNA"/>
</dbReference>
<name>A0A7T8AQL1_9GAMM</name>